<dbReference type="PANTHER" id="PTHR36681:SF3">
    <property type="entry name" value="NUCLEAR GTPASE, GERMINAL CENTER-ASSOCIATED, TANDEM DUPLICATE 3"/>
    <property type="match status" value="1"/>
</dbReference>
<dbReference type="Pfam" id="PF00350">
    <property type="entry name" value="Dynamin_N"/>
    <property type="match status" value="1"/>
</dbReference>
<dbReference type="Pfam" id="PF24564">
    <property type="entry name" value="DUF7605"/>
    <property type="match status" value="1"/>
</dbReference>
<dbReference type="Gene3D" id="3.40.50.300">
    <property type="entry name" value="P-loop containing nucleotide triphosphate hydrolases"/>
    <property type="match status" value="1"/>
</dbReference>
<dbReference type="EMBL" id="JANBVN010000009">
    <property type="protein sequence ID" value="KAJ9164841.1"/>
    <property type="molecule type" value="Genomic_DNA"/>
</dbReference>
<dbReference type="InterPro" id="IPR027417">
    <property type="entry name" value="P-loop_NTPase"/>
</dbReference>
<gene>
    <name evidence="5" type="ORF">NKR19_g1089</name>
</gene>
<dbReference type="InterPro" id="IPR045063">
    <property type="entry name" value="Dynamin_N"/>
</dbReference>
<comment type="caution">
    <text evidence="5">The sequence shown here is derived from an EMBL/GenBank/DDBJ whole genome shotgun (WGS) entry which is preliminary data.</text>
</comment>
<feature type="compositionally biased region" description="Gly residues" evidence="2">
    <location>
        <begin position="1"/>
        <end position="11"/>
    </location>
</feature>
<evidence type="ECO:0000313" key="5">
    <source>
        <dbReference type="EMBL" id="KAJ9164841.1"/>
    </source>
</evidence>
<organism evidence="5 6">
    <name type="scientific">Coniochaeta hoffmannii</name>
    <dbReference type="NCBI Taxonomy" id="91930"/>
    <lineage>
        <taxon>Eukaryota</taxon>
        <taxon>Fungi</taxon>
        <taxon>Dikarya</taxon>
        <taxon>Ascomycota</taxon>
        <taxon>Pezizomycotina</taxon>
        <taxon>Sordariomycetes</taxon>
        <taxon>Sordariomycetidae</taxon>
        <taxon>Coniochaetales</taxon>
        <taxon>Coniochaetaceae</taxon>
        <taxon>Coniochaeta</taxon>
    </lineage>
</organism>
<evidence type="ECO:0000259" key="4">
    <source>
        <dbReference type="Pfam" id="PF24564"/>
    </source>
</evidence>
<dbReference type="Proteomes" id="UP001174691">
    <property type="component" value="Unassembled WGS sequence"/>
</dbReference>
<feature type="domain" description="DUF7605" evidence="4">
    <location>
        <begin position="423"/>
        <end position="602"/>
    </location>
</feature>
<dbReference type="InterPro" id="IPR056024">
    <property type="entry name" value="DUF7605"/>
</dbReference>
<keyword evidence="1" id="KW-0175">Coiled coil</keyword>
<feature type="coiled-coil region" evidence="1">
    <location>
        <begin position="208"/>
        <end position="235"/>
    </location>
</feature>
<keyword evidence="6" id="KW-1185">Reference proteome</keyword>
<reference evidence="5" key="1">
    <citation type="submission" date="2022-07" db="EMBL/GenBank/DDBJ databases">
        <title>Fungi with potential for degradation of polypropylene.</title>
        <authorList>
            <person name="Gostincar C."/>
        </authorList>
    </citation>
    <scope>NUCLEOTIDE SEQUENCE</scope>
    <source>
        <strain evidence="5">EXF-13287</strain>
    </source>
</reference>
<accession>A0AA38VPH8</accession>
<dbReference type="SUPFAM" id="SSF52540">
    <property type="entry name" value="P-loop containing nucleoside triphosphate hydrolases"/>
    <property type="match status" value="1"/>
</dbReference>
<protein>
    <submittedName>
        <fullName evidence="5">Nuclear GTPase SLIP-GC 3</fullName>
    </submittedName>
</protein>
<dbReference type="PANTHER" id="PTHR36681">
    <property type="entry name" value="NUCLEAR GTPASE, GERMINAL CENTER-ASSOCIATED, TANDEM DUPLICATE 3"/>
    <property type="match status" value="1"/>
</dbReference>
<dbReference type="AlphaFoldDB" id="A0AA38VPH8"/>
<evidence type="ECO:0000256" key="1">
    <source>
        <dbReference type="SAM" id="Coils"/>
    </source>
</evidence>
<proteinExistence type="predicted"/>
<feature type="compositionally biased region" description="Acidic residues" evidence="2">
    <location>
        <begin position="20"/>
        <end position="53"/>
    </location>
</feature>
<feature type="region of interest" description="Disordered" evidence="2">
    <location>
        <begin position="1"/>
        <end position="55"/>
    </location>
</feature>
<evidence type="ECO:0000256" key="2">
    <source>
        <dbReference type="SAM" id="MobiDB-lite"/>
    </source>
</evidence>
<feature type="domain" description="Dynamin N-terminal" evidence="3">
    <location>
        <begin position="22"/>
        <end position="182"/>
    </location>
</feature>
<name>A0AA38VPH8_9PEZI</name>
<evidence type="ECO:0000259" key="3">
    <source>
        <dbReference type="Pfam" id="PF00350"/>
    </source>
</evidence>
<evidence type="ECO:0000313" key="6">
    <source>
        <dbReference type="Proteomes" id="UP001174691"/>
    </source>
</evidence>
<sequence>MFRGWVEGGDVGAVLLGRGEDEDEKEDEEEDEEEDDEEEEDEEEDEEDNEEAEERVVRQLMSWVDEMPREITGEERFDDAEACSRRLMELTSDLGGEDEAALWPFIRKIRVSCNAHILSKGLILVDLPGLRDVNSARRNIAERYILNCDEIFAVCNIIRAITDEGVMAVIELANQASLSNVGIICTRSDDIHAEEAMRDWRGELASSVVALQKRVTDARQHLRTLEEEVRQYDESDFDEFLDDESEAYLRLSRRVSKARKVVARRAFELKRYLVLTRNHIVRQQLREAYVERIPGDDLSVFCVSNRDYWSHRDLPRDQSEDVLKLSGIIEVRKHCIGIVAESQLRAATLYMQHQIPALLDSLQLWVQSGSGSLSAERKRAIRDALDDVGRRLRRGLTDANSELRRPTTQSIFRHFLACYGSKDIWARGARNAADEWSGWHWASYAAFCRNFGLHTTAAVGSHDWNQEVIRSMVFTLSPQWMEVRRGIETQGNQAASVVKELCDEVVGIIASEGQFDNDNADVLISLILTHGRLLEAKLETAYDEAKKDLATLRTDVLSGIRTSFVGQAMESSYRACNRESGTGSHARRKDIISRRLRGEDIFTEMEKQLREHFNAIAEDLLRQQTEATRAHFRAIKENLDMLRDENVILEAERDPEFRTRVDEEVRRVKDQLDLLLADVLN</sequence>